<keyword evidence="3 5" id="KW-1133">Transmembrane helix</keyword>
<reference evidence="6" key="1">
    <citation type="submission" date="2020-08" db="EMBL/GenBank/DDBJ databases">
        <title>Novel species isolated from subtropical streams in China.</title>
        <authorList>
            <person name="Lu H."/>
        </authorList>
    </citation>
    <scope>NUCLEOTIDE SEQUENCE</scope>
    <source>
        <strain evidence="6">LX22W</strain>
    </source>
</reference>
<gene>
    <name evidence="5" type="primary">yciB</name>
    <name evidence="6" type="ORF">H8K36_00720</name>
</gene>
<dbReference type="EMBL" id="JACOFZ010000001">
    <property type="protein sequence ID" value="MBC3879884.1"/>
    <property type="molecule type" value="Genomic_DNA"/>
</dbReference>
<feature type="transmembrane region" description="Helical" evidence="5">
    <location>
        <begin position="78"/>
        <end position="97"/>
    </location>
</feature>
<proteinExistence type="inferred from homology"/>
<evidence type="ECO:0000256" key="4">
    <source>
        <dbReference type="ARBA" id="ARBA00023136"/>
    </source>
</evidence>
<dbReference type="HAMAP" id="MF_00189">
    <property type="entry name" value="YciB"/>
    <property type="match status" value="1"/>
</dbReference>
<evidence type="ECO:0000256" key="5">
    <source>
        <dbReference type="HAMAP-Rule" id="MF_00189"/>
    </source>
</evidence>
<feature type="transmembrane region" description="Helical" evidence="5">
    <location>
        <begin position="180"/>
        <end position="201"/>
    </location>
</feature>
<dbReference type="Proteomes" id="UP000627446">
    <property type="component" value="Unassembled WGS sequence"/>
</dbReference>
<name>A0A923KRY7_9BURK</name>
<dbReference type="InterPro" id="IPR006008">
    <property type="entry name" value="YciB"/>
</dbReference>
<feature type="transmembrane region" description="Helical" evidence="5">
    <location>
        <begin position="103"/>
        <end position="125"/>
    </location>
</feature>
<evidence type="ECO:0000256" key="2">
    <source>
        <dbReference type="ARBA" id="ARBA00022692"/>
    </source>
</evidence>
<evidence type="ECO:0000256" key="3">
    <source>
        <dbReference type="ARBA" id="ARBA00022989"/>
    </source>
</evidence>
<evidence type="ECO:0000256" key="1">
    <source>
        <dbReference type="ARBA" id="ARBA00022475"/>
    </source>
</evidence>
<accession>A0A923KRY7</accession>
<comment type="caution">
    <text evidence="6">The sequence shown here is derived from an EMBL/GenBank/DDBJ whole genome shotgun (WGS) entry which is preliminary data.</text>
</comment>
<dbReference type="PANTHER" id="PTHR36917">
    <property type="entry name" value="INTRACELLULAR SEPTATION PROTEIN A-RELATED"/>
    <property type="match status" value="1"/>
</dbReference>
<dbReference type="AlphaFoldDB" id="A0A923KRY7"/>
<dbReference type="NCBIfam" id="NF001325">
    <property type="entry name" value="PRK00259.1-3"/>
    <property type="match status" value="1"/>
</dbReference>
<dbReference type="PANTHER" id="PTHR36917:SF1">
    <property type="entry name" value="INNER MEMBRANE-SPANNING PROTEIN YCIB"/>
    <property type="match status" value="1"/>
</dbReference>
<comment type="function">
    <text evidence="5">Plays a role in cell envelope biogenesis, maintenance of cell envelope integrity and membrane homeostasis.</text>
</comment>
<feature type="transmembrane region" description="Helical" evidence="5">
    <location>
        <begin position="146"/>
        <end position="168"/>
    </location>
</feature>
<evidence type="ECO:0000313" key="6">
    <source>
        <dbReference type="EMBL" id="MBC3879884.1"/>
    </source>
</evidence>
<comment type="subcellular location">
    <subcellularLocation>
        <location evidence="5">Cell inner membrane</location>
        <topology evidence="5">Multi-pass membrane protein</topology>
    </subcellularLocation>
</comment>
<dbReference type="GO" id="GO:0005886">
    <property type="term" value="C:plasma membrane"/>
    <property type="evidence" value="ECO:0007669"/>
    <property type="project" value="UniProtKB-SubCell"/>
</dbReference>
<keyword evidence="4 5" id="KW-0472">Membrane</keyword>
<organism evidence="6 7">
    <name type="scientific">Undibacterium nitidum</name>
    <dbReference type="NCBI Taxonomy" id="2762298"/>
    <lineage>
        <taxon>Bacteria</taxon>
        <taxon>Pseudomonadati</taxon>
        <taxon>Pseudomonadota</taxon>
        <taxon>Betaproteobacteria</taxon>
        <taxon>Burkholderiales</taxon>
        <taxon>Oxalobacteraceae</taxon>
        <taxon>Undibacterium</taxon>
    </lineage>
</organism>
<sequence length="207" mass="23962">MKLLFDLFPVLLFFVSYNRAEKYPEISHRIANDFLASFTSGGNVSMQMAPILLATTIAIVISILQIAYLYLRKKKIDVMLWVSFFIVTVFGSLTIYFQNDLFIRIKITIIYWLFAAGFIVGEYFLKKNFLKITIGSEIKMPDHAWTTLNHLWVGYFVVMGAANLYVALNYSQSEWVSYKFYSFFALPVFLIGQSLLLAKYIEEPKSE</sequence>
<keyword evidence="5" id="KW-0997">Cell inner membrane</keyword>
<keyword evidence="7" id="KW-1185">Reference proteome</keyword>
<dbReference type="RefSeq" id="WP_186915556.1">
    <property type="nucleotide sequence ID" value="NZ_JACOFZ010000001.1"/>
</dbReference>
<keyword evidence="1 5" id="KW-1003">Cell membrane</keyword>
<dbReference type="Pfam" id="PF04279">
    <property type="entry name" value="IspA"/>
    <property type="match status" value="1"/>
</dbReference>
<evidence type="ECO:0000313" key="7">
    <source>
        <dbReference type="Proteomes" id="UP000627446"/>
    </source>
</evidence>
<protein>
    <recommendedName>
        <fullName evidence="5">Inner membrane-spanning protein YciB</fullName>
    </recommendedName>
</protein>
<comment type="similarity">
    <text evidence="5">Belongs to the YciB family.</text>
</comment>
<feature type="transmembrane region" description="Helical" evidence="5">
    <location>
        <begin position="44"/>
        <end position="71"/>
    </location>
</feature>
<keyword evidence="2 5" id="KW-0812">Transmembrane</keyword>